<proteinExistence type="predicted"/>
<dbReference type="GO" id="GO:0046872">
    <property type="term" value="F:metal ion binding"/>
    <property type="evidence" value="ECO:0007669"/>
    <property type="project" value="UniProtKB-KW"/>
</dbReference>
<dbReference type="GO" id="GO:0003676">
    <property type="term" value="F:nucleic acid binding"/>
    <property type="evidence" value="ECO:0007669"/>
    <property type="project" value="InterPro"/>
</dbReference>
<gene>
    <name evidence="6" type="ORF">CUJ83_12055</name>
</gene>
<evidence type="ECO:0000259" key="5">
    <source>
        <dbReference type="PROSITE" id="PS50860"/>
    </source>
</evidence>
<dbReference type="Gene3D" id="3.30.980.10">
    <property type="entry name" value="Threonyl-trna Synthetase, Chain A, domain 2"/>
    <property type="match status" value="1"/>
</dbReference>
<organism evidence="6 7">
    <name type="scientific">Methanooceanicella nereidis</name>
    <dbReference type="NCBI Taxonomy" id="2052831"/>
    <lineage>
        <taxon>Archaea</taxon>
        <taxon>Methanobacteriati</taxon>
        <taxon>Methanobacteriota</taxon>
        <taxon>Stenosarchaea group</taxon>
        <taxon>Methanomicrobia</taxon>
        <taxon>Methanocellales</taxon>
        <taxon>Methanocellaceae</taxon>
        <taxon>Methanooceanicella</taxon>
    </lineage>
</organism>
<protein>
    <submittedName>
        <fullName evidence="6">Alanyl-tRNA editing protein</fullName>
    </submittedName>
</protein>
<accession>A0AAP2REJ4</accession>
<feature type="domain" description="Alanyl-transfer RNA synthetases family profile" evidence="5">
    <location>
        <begin position="1"/>
        <end position="190"/>
    </location>
</feature>
<keyword evidence="3" id="KW-0479">Metal-binding</keyword>
<evidence type="ECO:0000256" key="3">
    <source>
        <dbReference type="ARBA" id="ARBA00022723"/>
    </source>
</evidence>
<name>A0AAP2REJ4_9EURY</name>
<evidence type="ECO:0000256" key="2">
    <source>
        <dbReference type="ARBA" id="ARBA00004496"/>
    </source>
</evidence>
<dbReference type="InterPro" id="IPR018165">
    <property type="entry name" value="Ala-tRNA-synth_IIc_core"/>
</dbReference>
<dbReference type="SUPFAM" id="SSF55186">
    <property type="entry name" value="ThrRS/AlaRS common domain"/>
    <property type="match status" value="1"/>
</dbReference>
<dbReference type="PANTHER" id="PTHR43462">
    <property type="entry name" value="ALANYL-TRNA EDITING PROTEIN"/>
    <property type="match status" value="1"/>
</dbReference>
<dbReference type="GO" id="GO:0005524">
    <property type="term" value="F:ATP binding"/>
    <property type="evidence" value="ECO:0007669"/>
    <property type="project" value="InterPro"/>
</dbReference>
<dbReference type="GO" id="GO:0006419">
    <property type="term" value="P:alanyl-tRNA aminoacylation"/>
    <property type="evidence" value="ECO:0007669"/>
    <property type="project" value="InterPro"/>
</dbReference>
<evidence type="ECO:0000256" key="1">
    <source>
        <dbReference type="ARBA" id="ARBA00001947"/>
    </source>
</evidence>
<dbReference type="Pfam" id="PF07973">
    <property type="entry name" value="tRNA_SAD"/>
    <property type="match status" value="1"/>
</dbReference>
<dbReference type="SUPFAM" id="SSF50447">
    <property type="entry name" value="Translation proteins"/>
    <property type="match status" value="1"/>
</dbReference>
<dbReference type="InterPro" id="IPR051335">
    <property type="entry name" value="Alanyl-tRNA_Editing_Enzymes"/>
</dbReference>
<dbReference type="AlphaFoldDB" id="A0AAP2REJ4"/>
<evidence type="ECO:0000256" key="4">
    <source>
        <dbReference type="ARBA" id="ARBA00022833"/>
    </source>
</evidence>
<dbReference type="InterPro" id="IPR009000">
    <property type="entry name" value="Transl_B-barrel_sf"/>
</dbReference>
<comment type="cofactor">
    <cofactor evidence="1">
        <name>Zn(2+)</name>
        <dbReference type="ChEBI" id="CHEBI:29105"/>
    </cofactor>
</comment>
<dbReference type="GO" id="GO:0005737">
    <property type="term" value="C:cytoplasm"/>
    <property type="evidence" value="ECO:0007669"/>
    <property type="project" value="UniProtKB-SubCell"/>
</dbReference>
<reference evidence="6 7" key="1">
    <citation type="submission" date="2017-11" db="EMBL/GenBank/DDBJ databases">
        <title>Isolation and Characterization of Family Methanocellaceae Species from Potential Methane Hydrate Area Offshore Southwestern Taiwan.</title>
        <authorList>
            <person name="Zhang W.-L."/>
            <person name="Chen W.-C."/>
            <person name="Lai M.-C."/>
            <person name="Chen S.-C."/>
        </authorList>
    </citation>
    <scope>NUCLEOTIDE SEQUENCE [LARGE SCALE GENOMIC DNA]</scope>
    <source>
        <strain evidence="6 7">CWC-04</strain>
    </source>
</reference>
<evidence type="ECO:0000313" key="7">
    <source>
        <dbReference type="Proteomes" id="UP001320159"/>
    </source>
</evidence>
<dbReference type="GO" id="GO:0002161">
    <property type="term" value="F:aminoacyl-tRNA deacylase activity"/>
    <property type="evidence" value="ECO:0007669"/>
    <property type="project" value="UniProtKB-ARBA"/>
</dbReference>
<dbReference type="GO" id="GO:0004813">
    <property type="term" value="F:alanine-tRNA ligase activity"/>
    <property type="evidence" value="ECO:0007669"/>
    <property type="project" value="InterPro"/>
</dbReference>
<dbReference type="PROSITE" id="PS50860">
    <property type="entry name" value="AA_TRNA_LIGASE_II_ALA"/>
    <property type="match status" value="1"/>
</dbReference>
<dbReference type="InterPro" id="IPR012947">
    <property type="entry name" value="tRNA_SAD"/>
</dbReference>
<dbReference type="InterPro" id="IPR018163">
    <property type="entry name" value="Thr/Ala-tRNA-synth_IIc_edit"/>
</dbReference>
<evidence type="ECO:0000313" key="6">
    <source>
        <dbReference type="EMBL" id="MCD1295732.1"/>
    </source>
</evidence>
<dbReference type="PANTHER" id="PTHR43462:SF1">
    <property type="entry name" value="ALANYL-TRNA EDITING PROTEIN AARSD1"/>
    <property type="match status" value="1"/>
</dbReference>
<sequence>MVELEDTYFFPRGGGQVGDQGTINGIKVVDTVYEDGRIIHVMENEPPFKTGDLAACAIDWDKRYRRMRLHSASHIVHYLMGEVFGNDCKAASSGLLDEEKERTDFLFDVSLDREKLMEVENRTNSIIAQDLEIRSYRDEADPETLVWEMGNWKMLCCGTHPRRSGEIGPIRLVRGKKPGKGRERIEIHLA</sequence>
<comment type="subcellular location">
    <subcellularLocation>
        <location evidence="2">Cytoplasm</location>
    </subcellularLocation>
</comment>
<comment type="caution">
    <text evidence="6">The sequence shown here is derived from an EMBL/GenBank/DDBJ whole genome shotgun (WGS) entry which is preliminary data.</text>
</comment>
<keyword evidence="4" id="KW-0862">Zinc</keyword>
<dbReference type="EMBL" id="PGCK01000010">
    <property type="protein sequence ID" value="MCD1295732.1"/>
    <property type="molecule type" value="Genomic_DNA"/>
</dbReference>
<dbReference type="Proteomes" id="UP001320159">
    <property type="component" value="Unassembled WGS sequence"/>
</dbReference>
<dbReference type="SMART" id="SM00863">
    <property type="entry name" value="tRNA_SAD"/>
    <property type="match status" value="1"/>
</dbReference>
<dbReference type="Gene3D" id="2.40.30.130">
    <property type="match status" value="1"/>
</dbReference>
<keyword evidence="7" id="KW-1185">Reference proteome</keyword>